<name>A0A9X9XC59_9PROT</name>
<dbReference type="EMBL" id="JAAEDL010000010">
    <property type="protein sequence ID" value="MBR0681295.1"/>
    <property type="molecule type" value="Genomic_DNA"/>
</dbReference>
<evidence type="ECO:0000313" key="3">
    <source>
        <dbReference type="Proteomes" id="UP001138709"/>
    </source>
</evidence>
<dbReference type="InterPro" id="IPR012349">
    <property type="entry name" value="Split_barrel_FMN-bd"/>
</dbReference>
<keyword evidence="3" id="KW-1185">Reference proteome</keyword>
<reference evidence="2" key="1">
    <citation type="submission" date="2020-01" db="EMBL/GenBank/DDBJ databases">
        <authorList>
            <person name="Rat A."/>
        </authorList>
    </citation>
    <scope>NUCLEOTIDE SEQUENCE</scope>
    <source>
        <strain evidence="2">LMG 31228</strain>
    </source>
</reference>
<accession>A0A9X9XC59</accession>
<sequence>MFYEPRLGHGLPHDPFKAIIAPRPIGWISTLDAEGRPNLAPYSFFNAVHSRPPMLAFTSESMKHSAANAIATGEFVFNLCTRPLFEAMNVSSDALAAGVSEFEAAGLATAPGRVVKAPRVAAAPAALECRVVQSLQFQDVDGRALEGWIIIGQVVGVHIDDACIRDGRFDTAAAQPVARCGYRDYTTVTEMFEALRPTDGGSFAPG</sequence>
<proteinExistence type="predicted"/>
<dbReference type="InterPro" id="IPR002563">
    <property type="entry name" value="Flavin_Rdtase-like_dom"/>
</dbReference>
<dbReference type="AlphaFoldDB" id="A0A9X9XC59"/>
<evidence type="ECO:0000259" key="1">
    <source>
        <dbReference type="SMART" id="SM00903"/>
    </source>
</evidence>
<dbReference type="Gene3D" id="2.30.110.10">
    <property type="entry name" value="Electron Transport, Fmn-binding Protein, Chain A"/>
    <property type="match status" value="1"/>
</dbReference>
<dbReference type="GO" id="GO:0016646">
    <property type="term" value="F:oxidoreductase activity, acting on the CH-NH group of donors, NAD or NADP as acceptor"/>
    <property type="evidence" value="ECO:0007669"/>
    <property type="project" value="UniProtKB-ARBA"/>
</dbReference>
<reference evidence="2" key="2">
    <citation type="journal article" date="2021" name="Syst. Appl. Microbiol.">
        <title>Roseomonas hellenica sp. nov., isolated from roots of wild-growing Alkanna tinctoria.</title>
        <authorList>
            <person name="Rat A."/>
            <person name="Naranjo H.D."/>
            <person name="Lebbe L."/>
            <person name="Cnockaert M."/>
            <person name="Krigas N."/>
            <person name="Grigoriadou K."/>
            <person name="Maloupa E."/>
            <person name="Willems A."/>
        </authorList>
    </citation>
    <scope>NUCLEOTIDE SEQUENCE</scope>
    <source>
        <strain evidence="2">LMG 31228</strain>
    </source>
</reference>
<protein>
    <submittedName>
        <fullName evidence="2">Flavin reductase family protein</fullName>
    </submittedName>
</protein>
<dbReference type="SMART" id="SM00903">
    <property type="entry name" value="Flavin_Reduct"/>
    <property type="match status" value="1"/>
</dbReference>
<dbReference type="PANTHER" id="PTHR43812">
    <property type="entry name" value="BLR2425 PROTEIN"/>
    <property type="match status" value="1"/>
</dbReference>
<dbReference type="Proteomes" id="UP001138709">
    <property type="component" value="Unassembled WGS sequence"/>
</dbReference>
<feature type="domain" description="Flavin reductase like" evidence="1">
    <location>
        <begin position="18"/>
        <end position="171"/>
    </location>
</feature>
<dbReference type="RefSeq" id="WP_211846823.1">
    <property type="nucleotide sequence ID" value="NZ_JAAEDL010000010.1"/>
</dbReference>
<evidence type="ECO:0000313" key="2">
    <source>
        <dbReference type="EMBL" id="MBR0681295.1"/>
    </source>
</evidence>
<dbReference type="PANTHER" id="PTHR43812:SF2">
    <property type="entry name" value="FLAVIN REDUCTASE LIKE DOMAIN-CONTAINING PROTEIN"/>
    <property type="match status" value="1"/>
</dbReference>
<organism evidence="2 3">
    <name type="scientific">Neoroseomonas eburnea</name>
    <dbReference type="NCBI Taxonomy" id="1346889"/>
    <lineage>
        <taxon>Bacteria</taxon>
        <taxon>Pseudomonadati</taxon>
        <taxon>Pseudomonadota</taxon>
        <taxon>Alphaproteobacteria</taxon>
        <taxon>Acetobacterales</taxon>
        <taxon>Acetobacteraceae</taxon>
        <taxon>Neoroseomonas</taxon>
    </lineage>
</organism>
<dbReference type="Pfam" id="PF01613">
    <property type="entry name" value="Flavin_Reduct"/>
    <property type="match status" value="1"/>
</dbReference>
<dbReference type="GO" id="GO:0010181">
    <property type="term" value="F:FMN binding"/>
    <property type="evidence" value="ECO:0007669"/>
    <property type="project" value="InterPro"/>
</dbReference>
<dbReference type="SUPFAM" id="SSF50475">
    <property type="entry name" value="FMN-binding split barrel"/>
    <property type="match status" value="1"/>
</dbReference>
<gene>
    <name evidence="2" type="ORF">GXW74_12435</name>
</gene>
<comment type="caution">
    <text evidence="2">The sequence shown here is derived from an EMBL/GenBank/DDBJ whole genome shotgun (WGS) entry which is preliminary data.</text>
</comment>